<feature type="domain" description="ABC transmembrane type-1" evidence="8">
    <location>
        <begin position="219"/>
        <end position="398"/>
    </location>
</feature>
<name>A0A4R6V995_9ACTN</name>
<keyword evidence="5 7" id="KW-1133">Transmembrane helix</keyword>
<dbReference type="PANTHER" id="PTHR47737:SF1">
    <property type="entry name" value="GLYCINE BETAINE_PROLINE BETAINE TRANSPORT SYSTEM PERMEASE PROTEIN PROW"/>
    <property type="match status" value="1"/>
</dbReference>
<dbReference type="GO" id="GO:0005275">
    <property type="term" value="F:amine transmembrane transporter activity"/>
    <property type="evidence" value="ECO:0007669"/>
    <property type="project" value="TreeGrafter"/>
</dbReference>
<evidence type="ECO:0000256" key="3">
    <source>
        <dbReference type="ARBA" id="ARBA00022475"/>
    </source>
</evidence>
<evidence type="ECO:0000259" key="8">
    <source>
        <dbReference type="PROSITE" id="PS50928"/>
    </source>
</evidence>
<dbReference type="SUPFAM" id="SSF161098">
    <property type="entry name" value="MetI-like"/>
    <property type="match status" value="1"/>
</dbReference>
<dbReference type="Proteomes" id="UP000295281">
    <property type="component" value="Unassembled WGS sequence"/>
</dbReference>
<dbReference type="CDD" id="cd06261">
    <property type="entry name" value="TM_PBP2"/>
    <property type="match status" value="1"/>
</dbReference>
<sequence>MGAPVLTHSVEVPRIPVGQWFESTINWLRANLGFVFDLIGEVIGASVDFLSVLLTAPSATFLTLIAAAVVTKGLLEGRGRRATAVLWGAFLLLYLAELLFGAAAAVIGSMPAPLFVWAMELFGAEYVYPPLVLALLLLTALAVAVFATKAPRRQRYTAIGAVAALLAVLTLHFVVGVQIDLITLLLLAALAWVVSGWRLALFSVLGFLLIVSMDKWQDAMSSLALILVATVVAVVVAVPIGVLAAYSNKLSGVLKPVLDFMQTLPAFVYLIPAIFFFGIGQVPGVIATVIFAMPPGVRLTELGIRQVDKELVEAGEAFGAPDLQILRQIQLPLALTTIMAGINQVIMLSLSMVVIAGMVGAGGLGNVVYSGIARSDMPLGFEGGIAVVVLAIYLDRLTGAVTRYSPALRAQKAQAG</sequence>
<evidence type="ECO:0000256" key="7">
    <source>
        <dbReference type="RuleBase" id="RU363032"/>
    </source>
</evidence>
<feature type="transmembrane region" description="Helical" evidence="7">
    <location>
        <begin position="223"/>
        <end position="246"/>
    </location>
</feature>
<proteinExistence type="inferred from homology"/>
<feature type="transmembrane region" description="Helical" evidence="7">
    <location>
        <begin position="377"/>
        <end position="394"/>
    </location>
</feature>
<dbReference type="FunFam" id="1.10.3720.10:FF:000001">
    <property type="entry name" value="Glycine betaine ABC transporter, permease"/>
    <property type="match status" value="1"/>
</dbReference>
<keyword evidence="6 7" id="KW-0472">Membrane</keyword>
<feature type="transmembrane region" description="Helical" evidence="7">
    <location>
        <begin position="266"/>
        <end position="292"/>
    </location>
</feature>
<dbReference type="RefSeq" id="WP_133741126.1">
    <property type="nucleotide sequence ID" value="NZ_SNYN01000005.1"/>
</dbReference>
<dbReference type="AlphaFoldDB" id="A0A4R6V995"/>
<keyword evidence="2 7" id="KW-0813">Transport</keyword>
<keyword evidence="4 7" id="KW-0812">Transmembrane</keyword>
<evidence type="ECO:0000313" key="9">
    <source>
        <dbReference type="EMBL" id="TDQ53018.1"/>
    </source>
</evidence>
<evidence type="ECO:0000313" key="10">
    <source>
        <dbReference type="Proteomes" id="UP000295281"/>
    </source>
</evidence>
<dbReference type="PROSITE" id="PS50928">
    <property type="entry name" value="ABC_TM1"/>
    <property type="match status" value="1"/>
</dbReference>
<dbReference type="GO" id="GO:0043190">
    <property type="term" value="C:ATP-binding cassette (ABC) transporter complex"/>
    <property type="evidence" value="ECO:0007669"/>
    <property type="project" value="TreeGrafter"/>
</dbReference>
<dbReference type="GO" id="GO:0015871">
    <property type="term" value="P:choline transport"/>
    <property type="evidence" value="ECO:0007669"/>
    <property type="project" value="TreeGrafter"/>
</dbReference>
<comment type="caution">
    <text evidence="9">The sequence shown here is derived from an EMBL/GenBank/DDBJ whole genome shotgun (WGS) entry which is preliminary data.</text>
</comment>
<feature type="transmembrane region" description="Helical" evidence="7">
    <location>
        <begin position="49"/>
        <end position="70"/>
    </location>
</feature>
<protein>
    <submittedName>
        <fullName evidence="9">Glycine betaine/proline transport system permease protein</fullName>
    </submittedName>
</protein>
<organism evidence="9 10">
    <name type="scientific">Actinorugispora endophytica</name>
    <dbReference type="NCBI Taxonomy" id="1605990"/>
    <lineage>
        <taxon>Bacteria</taxon>
        <taxon>Bacillati</taxon>
        <taxon>Actinomycetota</taxon>
        <taxon>Actinomycetes</taxon>
        <taxon>Streptosporangiales</taxon>
        <taxon>Nocardiopsidaceae</taxon>
        <taxon>Actinorugispora</taxon>
    </lineage>
</organism>
<feature type="transmembrane region" description="Helical" evidence="7">
    <location>
        <begin position="159"/>
        <end position="179"/>
    </location>
</feature>
<dbReference type="GO" id="GO:0031460">
    <property type="term" value="P:glycine betaine transport"/>
    <property type="evidence" value="ECO:0007669"/>
    <property type="project" value="TreeGrafter"/>
</dbReference>
<dbReference type="Gene3D" id="1.10.3720.10">
    <property type="entry name" value="MetI-like"/>
    <property type="match status" value="1"/>
</dbReference>
<evidence type="ECO:0000256" key="4">
    <source>
        <dbReference type="ARBA" id="ARBA00022692"/>
    </source>
</evidence>
<dbReference type="OrthoDB" id="9815258at2"/>
<dbReference type="EMBL" id="SNYN01000005">
    <property type="protein sequence ID" value="TDQ53018.1"/>
    <property type="molecule type" value="Genomic_DNA"/>
</dbReference>
<keyword evidence="10" id="KW-1185">Reference proteome</keyword>
<dbReference type="InterPro" id="IPR035906">
    <property type="entry name" value="MetI-like_sf"/>
</dbReference>
<evidence type="ECO:0000256" key="2">
    <source>
        <dbReference type="ARBA" id="ARBA00022448"/>
    </source>
</evidence>
<dbReference type="PANTHER" id="PTHR47737">
    <property type="entry name" value="GLYCINE BETAINE/PROLINE BETAINE TRANSPORT SYSTEM PERMEASE PROTEIN PROW"/>
    <property type="match status" value="1"/>
</dbReference>
<feature type="transmembrane region" description="Helical" evidence="7">
    <location>
        <begin position="82"/>
        <end position="107"/>
    </location>
</feature>
<evidence type="ECO:0000256" key="6">
    <source>
        <dbReference type="ARBA" id="ARBA00023136"/>
    </source>
</evidence>
<evidence type="ECO:0000256" key="1">
    <source>
        <dbReference type="ARBA" id="ARBA00004141"/>
    </source>
</evidence>
<feature type="transmembrane region" description="Helical" evidence="7">
    <location>
        <begin position="127"/>
        <end position="147"/>
    </location>
</feature>
<gene>
    <name evidence="9" type="ORF">EV190_105136</name>
</gene>
<accession>A0A4R6V995</accession>
<dbReference type="InterPro" id="IPR000515">
    <property type="entry name" value="MetI-like"/>
</dbReference>
<dbReference type="Pfam" id="PF00528">
    <property type="entry name" value="BPD_transp_1"/>
    <property type="match status" value="1"/>
</dbReference>
<feature type="transmembrane region" description="Helical" evidence="7">
    <location>
        <begin position="185"/>
        <end position="211"/>
    </location>
</feature>
<feature type="transmembrane region" description="Helical" evidence="7">
    <location>
        <begin position="345"/>
        <end position="365"/>
    </location>
</feature>
<reference evidence="9 10" key="1">
    <citation type="submission" date="2019-03" db="EMBL/GenBank/DDBJ databases">
        <title>Genomic Encyclopedia of Type Strains, Phase IV (KMG-IV): sequencing the most valuable type-strain genomes for metagenomic binning, comparative biology and taxonomic classification.</title>
        <authorList>
            <person name="Goeker M."/>
        </authorList>
    </citation>
    <scope>NUCLEOTIDE SEQUENCE [LARGE SCALE GENOMIC DNA]</scope>
    <source>
        <strain evidence="9 10">DSM 46770</strain>
    </source>
</reference>
<comment type="subcellular location">
    <subcellularLocation>
        <location evidence="7">Cell membrane</location>
        <topology evidence="7">Multi-pass membrane protein</topology>
    </subcellularLocation>
    <subcellularLocation>
        <location evidence="1">Membrane</location>
        <topology evidence="1">Multi-pass membrane protein</topology>
    </subcellularLocation>
</comment>
<keyword evidence="3" id="KW-1003">Cell membrane</keyword>
<dbReference type="GO" id="GO:0015226">
    <property type="term" value="F:carnitine transmembrane transporter activity"/>
    <property type="evidence" value="ECO:0007669"/>
    <property type="project" value="TreeGrafter"/>
</dbReference>
<evidence type="ECO:0000256" key="5">
    <source>
        <dbReference type="ARBA" id="ARBA00022989"/>
    </source>
</evidence>
<comment type="similarity">
    <text evidence="7">Belongs to the binding-protein-dependent transport system permease family.</text>
</comment>